<reference evidence="1 2" key="1">
    <citation type="journal article" date="2019" name="Sci. Rep.">
        <title>A high-quality genome of Eragrostis curvula grass provides insights into Poaceae evolution and supports new strategies to enhance forage quality.</title>
        <authorList>
            <person name="Carballo J."/>
            <person name="Santos B.A.C.M."/>
            <person name="Zappacosta D."/>
            <person name="Garbus I."/>
            <person name="Selva J.P."/>
            <person name="Gallo C.A."/>
            <person name="Diaz A."/>
            <person name="Albertini E."/>
            <person name="Caccamo M."/>
            <person name="Echenique V."/>
        </authorList>
    </citation>
    <scope>NUCLEOTIDE SEQUENCE [LARGE SCALE GENOMIC DNA]</scope>
    <source>
        <strain evidence="2">cv. Victoria</strain>
        <tissue evidence="1">Leaf</tissue>
    </source>
</reference>
<protein>
    <submittedName>
        <fullName evidence="1">Uncharacterized protein</fullName>
    </submittedName>
</protein>
<evidence type="ECO:0000313" key="2">
    <source>
        <dbReference type="Proteomes" id="UP000324897"/>
    </source>
</evidence>
<accession>A0A5J9VBP3</accession>
<dbReference type="AlphaFoldDB" id="A0A5J9VBP3"/>
<organism evidence="1 2">
    <name type="scientific">Eragrostis curvula</name>
    <name type="common">weeping love grass</name>
    <dbReference type="NCBI Taxonomy" id="38414"/>
    <lineage>
        <taxon>Eukaryota</taxon>
        <taxon>Viridiplantae</taxon>
        <taxon>Streptophyta</taxon>
        <taxon>Embryophyta</taxon>
        <taxon>Tracheophyta</taxon>
        <taxon>Spermatophyta</taxon>
        <taxon>Magnoliopsida</taxon>
        <taxon>Liliopsida</taxon>
        <taxon>Poales</taxon>
        <taxon>Poaceae</taxon>
        <taxon>PACMAD clade</taxon>
        <taxon>Chloridoideae</taxon>
        <taxon>Eragrostideae</taxon>
        <taxon>Eragrostidinae</taxon>
        <taxon>Eragrostis</taxon>
    </lineage>
</organism>
<dbReference type="EMBL" id="RWGY01000011">
    <property type="protein sequence ID" value="TVU32837.1"/>
    <property type="molecule type" value="Genomic_DNA"/>
</dbReference>
<sequence>MMAGGNKSTKLLFPLILLMVILIASRVLDILWPPVIFSCSSSLRLMLPSLDSGRSLMADPLIHLELGSAVQSGEAYPKSTAGLSNSSLIGAGFEATFGWTADVSISLHQEAFPRPWRGGWPSSRCAHHQVPSVDGGIVLEHAAVEALGVCHLCVQADATTALQSPSPALAYTMKDLDVFSFFFYVLLDLQNDQSVIWFSCKGHFVNLLMYLQH</sequence>
<dbReference type="Gramene" id="TVU32837">
    <property type="protein sequence ID" value="TVU32837"/>
    <property type="gene ID" value="EJB05_24596"/>
</dbReference>
<evidence type="ECO:0000313" key="1">
    <source>
        <dbReference type="EMBL" id="TVU32837.1"/>
    </source>
</evidence>
<proteinExistence type="predicted"/>
<name>A0A5J9VBP3_9POAL</name>
<comment type="caution">
    <text evidence="1">The sequence shown here is derived from an EMBL/GenBank/DDBJ whole genome shotgun (WGS) entry which is preliminary data.</text>
</comment>
<gene>
    <name evidence="1" type="ORF">EJB05_24596</name>
</gene>
<keyword evidence="2" id="KW-1185">Reference proteome</keyword>
<dbReference type="Proteomes" id="UP000324897">
    <property type="component" value="Chromosome 1"/>
</dbReference>